<reference evidence="8" key="1">
    <citation type="submission" date="2020-11" db="EMBL/GenBank/DDBJ databases">
        <authorList>
            <person name="Tran Van P."/>
        </authorList>
    </citation>
    <scope>NUCLEOTIDE SEQUENCE</scope>
</reference>
<feature type="region of interest" description="Disordered" evidence="7">
    <location>
        <begin position="122"/>
        <end position="212"/>
    </location>
</feature>
<dbReference type="InterPro" id="IPR050888">
    <property type="entry name" value="ZnF_C2H2-type_TF"/>
</dbReference>
<evidence type="ECO:0000256" key="4">
    <source>
        <dbReference type="ARBA" id="ARBA00022771"/>
    </source>
</evidence>
<dbReference type="InterPro" id="IPR008598">
    <property type="entry name" value="Di19_Zn-bd"/>
</dbReference>
<dbReference type="InterPro" id="IPR036236">
    <property type="entry name" value="Znf_C2H2_sf"/>
</dbReference>
<dbReference type="InterPro" id="IPR013087">
    <property type="entry name" value="Znf_C2H2_type"/>
</dbReference>
<evidence type="ECO:0000313" key="8">
    <source>
        <dbReference type="EMBL" id="CAD7226300.1"/>
    </source>
</evidence>
<evidence type="ECO:0000256" key="3">
    <source>
        <dbReference type="ARBA" id="ARBA00022737"/>
    </source>
</evidence>
<dbReference type="PANTHER" id="PTHR24406">
    <property type="entry name" value="TRANSCRIPTIONAL REPRESSOR CTCFL-RELATED"/>
    <property type="match status" value="1"/>
</dbReference>
<protein>
    <submittedName>
        <fullName evidence="8">Uncharacterized protein</fullName>
    </submittedName>
</protein>
<dbReference type="PROSITE" id="PS50157">
    <property type="entry name" value="ZINC_FINGER_C2H2_2"/>
    <property type="match status" value="4"/>
</dbReference>
<dbReference type="PRINTS" id="PR00929">
    <property type="entry name" value="ATHOOK"/>
</dbReference>
<gene>
    <name evidence="8" type="ORF">CTOB1V02_LOCUS4221</name>
</gene>
<dbReference type="PROSITE" id="PS00028">
    <property type="entry name" value="ZINC_FINGER_C2H2_1"/>
    <property type="match status" value="6"/>
</dbReference>
<dbReference type="Gene3D" id="3.30.160.60">
    <property type="entry name" value="Classic Zinc Finger"/>
    <property type="match status" value="4"/>
</dbReference>
<dbReference type="GO" id="GO:0008270">
    <property type="term" value="F:zinc ion binding"/>
    <property type="evidence" value="ECO:0007669"/>
    <property type="project" value="UniProtKB-KW"/>
</dbReference>
<evidence type="ECO:0000256" key="1">
    <source>
        <dbReference type="ARBA" id="ARBA00004123"/>
    </source>
</evidence>
<keyword evidence="2" id="KW-0479">Metal-binding</keyword>
<name>A0A7R8W7C3_9CRUS</name>
<evidence type="ECO:0000256" key="5">
    <source>
        <dbReference type="ARBA" id="ARBA00022833"/>
    </source>
</evidence>
<proteinExistence type="predicted"/>
<accession>A0A7R8W7C3</accession>
<feature type="compositionally biased region" description="Basic residues" evidence="7">
    <location>
        <begin position="154"/>
        <end position="165"/>
    </location>
</feature>
<comment type="subcellular location">
    <subcellularLocation>
        <location evidence="1">Nucleus</location>
    </subcellularLocation>
</comment>
<sequence>MASPEVDQKPAWFREGMRCFEEGSSQLDLSEVQHGQVQELVFRVLEKVEGFLVSTATGGDNEVPSLLKVEAEEAESQPDFQGGFELLTDDLLESSTVDVLPRRRRGRPRKYPVVAEPKVEVKVEASSNNGHRRRPGRPRKKPLVQDVQEEKAPARKRRGRPRKRPLSPDPEEAEMAEQPEVAESEVAESEVAESEVANSPEQQTVPEADIPKMSDGTLIISAETFPTIFGKTGRPRKGEVRPPKDPRACPICGVVYRGVKRHMARVHGPKKTCPQCAQEVPVLSFRQHMRCHEEPTSLQCPHCDRVCTTQTRLRNHLYMQHQAQNRVVCDICGKSVNKYVMEQHMDGHKGGQYMHGGNHICAQCGKAFLTEHRLKRHQNVHRPADRVCAICGVGFRKPMALKEHEAEHRGETLHSCKICNAGFYKIKALRKHEANVHEIGKKHHCPYCPRSFYSKSSFQDHIGSHTGVKRHVCKICGSAYFFHGSLSMHIRTEHKSPSVADISSKPSLTTTV</sequence>
<evidence type="ECO:0000256" key="2">
    <source>
        <dbReference type="ARBA" id="ARBA00022723"/>
    </source>
</evidence>
<evidence type="ECO:0000256" key="7">
    <source>
        <dbReference type="SAM" id="MobiDB-lite"/>
    </source>
</evidence>
<keyword evidence="6" id="KW-0539">Nucleus</keyword>
<feature type="compositionally biased region" description="Basic residues" evidence="7">
    <location>
        <begin position="130"/>
        <end position="142"/>
    </location>
</feature>
<dbReference type="Pfam" id="PF05605">
    <property type="entry name" value="zf-Di19"/>
    <property type="match status" value="1"/>
</dbReference>
<organism evidence="8">
    <name type="scientific">Cyprideis torosa</name>
    <dbReference type="NCBI Taxonomy" id="163714"/>
    <lineage>
        <taxon>Eukaryota</taxon>
        <taxon>Metazoa</taxon>
        <taxon>Ecdysozoa</taxon>
        <taxon>Arthropoda</taxon>
        <taxon>Crustacea</taxon>
        <taxon>Oligostraca</taxon>
        <taxon>Ostracoda</taxon>
        <taxon>Podocopa</taxon>
        <taxon>Podocopida</taxon>
        <taxon>Cytherocopina</taxon>
        <taxon>Cytheroidea</taxon>
        <taxon>Cytherideidae</taxon>
        <taxon>Cyprideis</taxon>
    </lineage>
</organism>
<dbReference type="SUPFAM" id="SSF57667">
    <property type="entry name" value="beta-beta-alpha zinc fingers"/>
    <property type="match status" value="4"/>
</dbReference>
<evidence type="ECO:0000256" key="6">
    <source>
        <dbReference type="ARBA" id="ARBA00023242"/>
    </source>
</evidence>
<dbReference type="Pfam" id="PF13912">
    <property type="entry name" value="zf-C2H2_6"/>
    <property type="match status" value="1"/>
</dbReference>
<dbReference type="GO" id="GO:0003677">
    <property type="term" value="F:DNA binding"/>
    <property type="evidence" value="ECO:0007669"/>
    <property type="project" value="InterPro"/>
</dbReference>
<feature type="compositionally biased region" description="Acidic residues" evidence="7">
    <location>
        <begin position="169"/>
        <end position="193"/>
    </location>
</feature>
<dbReference type="GO" id="GO:0005634">
    <property type="term" value="C:nucleus"/>
    <property type="evidence" value="ECO:0007669"/>
    <property type="project" value="UniProtKB-SubCell"/>
</dbReference>
<dbReference type="EMBL" id="OB660798">
    <property type="protein sequence ID" value="CAD7226300.1"/>
    <property type="molecule type" value="Genomic_DNA"/>
</dbReference>
<keyword evidence="5" id="KW-0862">Zinc</keyword>
<dbReference type="Pfam" id="PF00096">
    <property type="entry name" value="zf-C2H2"/>
    <property type="match status" value="1"/>
</dbReference>
<dbReference type="AlphaFoldDB" id="A0A7R8W7C3"/>
<dbReference type="SMART" id="SM00355">
    <property type="entry name" value="ZnF_C2H2"/>
    <property type="match status" value="9"/>
</dbReference>
<keyword evidence="4" id="KW-0863">Zinc-finger</keyword>
<dbReference type="InterPro" id="IPR017956">
    <property type="entry name" value="AT_hook_DNA-bd_motif"/>
</dbReference>
<keyword evidence="3" id="KW-0677">Repeat</keyword>
<dbReference type="OrthoDB" id="6077919at2759"/>